<feature type="transmembrane region" description="Helical" evidence="2">
    <location>
        <begin position="54"/>
        <end position="82"/>
    </location>
</feature>
<reference evidence="3" key="1">
    <citation type="submission" date="2020-08" db="EMBL/GenBank/DDBJ databases">
        <title>Novel species isolated from subtropical streams in China.</title>
        <authorList>
            <person name="Lu H."/>
        </authorList>
    </citation>
    <scope>NUCLEOTIDE SEQUENCE</scope>
    <source>
        <strain evidence="3">LX22W</strain>
    </source>
</reference>
<proteinExistence type="predicted"/>
<feature type="region of interest" description="Disordered" evidence="1">
    <location>
        <begin position="90"/>
        <end position="110"/>
    </location>
</feature>
<dbReference type="Proteomes" id="UP000627446">
    <property type="component" value="Unassembled WGS sequence"/>
</dbReference>
<evidence type="ECO:0000256" key="1">
    <source>
        <dbReference type="SAM" id="MobiDB-lite"/>
    </source>
</evidence>
<gene>
    <name evidence="3" type="ORF">H8K36_07355</name>
</gene>
<feature type="transmembrane region" description="Helical" evidence="2">
    <location>
        <begin position="29"/>
        <end position="48"/>
    </location>
</feature>
<comment type="caution">
    <text evidence="3">The sequence shown here is derived from an EMBL/GenBank/DDBJ whole genome shotgun (WGS) entry which is preliminary data.</text>
</comment>
<keyword evidence="2" id="KW-1133">Transmembrane helix</keyword>
<keyword evidence="2" id="KW-0812">Transmembrane</keyword>
<feature type="transmembrane region" description="Helical" evidence="2">
    <location>
        <begin position="6"/>
        <end position="22"/>
    </location>
</feature>
<sequence length="110" mass="11363">MTTSYLFWASIVIFGIVAGAVLKPRTIAVLIASAFFLCLIGLIVSASMGATPIAWMFGVAGIGVPVALLISYILGAVVYAVIRVKVTDTSAATPASPPPVQEQHPSSSDQ</sequence>
<organism evidence="3 4">
    <name type="scientific">Undibacterium nitidum</name>
    <dbReference type="NCBI Taxonomy" id="2762298"/>
    <lineage>
        <taxon>Bacteria</taxon>
        <taxon>Pseudomonadati</taxon>
        <taxon>Pseudomonadota</taxon>
        <taxon>Betaproteobacteria</taxon>
        <taxon>Burkholderiales</taxon>
        <taxon>Oxalobacteraceae</taxon>
        <taxon>Undibacterium</taxon>
    </lineage>
</organism>
<accession>A0A923HNR3</accession>
<evidence type="ECO:0000256" key="2">
    <source>
        <dbReference type="SAM" id="Phobius"/>
    </source>
</evidence>
<dbReference type="EMBL" id="JACOFZ010000001">
    <property type="protein sequence ID" value="MBC3881181.1"/>
    <property type="molecule type" value="Genomic_DNA"/>
</dbReference>
<name>A0A923HNR3_9BURK</name>
<dbReference type="RefSeq" id="WP_186914339.1">
    <property type="nucleotide sequence ID" value="NZ_JACOFZ010000001.1"/>
</dbReference>
<dbReference type="AlphaFoldDB" id="A0A923HNR3"/>
<protein>
    <submittedName>
        <fullName evidence="3">Uncharacterized protein</fullName>
    </submittedName>
</protein>
<keyword evidence="2" id="KW-0472">Membrane</keyword>
<evidence type="ECO:0000313" key="4">
    <source>
        <dbReference type="Proteomes" id="UP000627446"/>
    </source>
</evidence>
<keyword evidence="4" id="KW-1185">Reference proteome</keyword>
<evidence type="ECO:0000313" key="3">
    <source>
        <dbReference type="EMBL" id="MBC3881181.1"/>
    </source>
</evidence>